<organism evidence="1 2">
    <name type="scientific">Plasmopara halstedii</name>
    <name type="common">Downy mildew of sunflower</name>
    <dbReference type="NCBI Taxonomy" id="4781"/>
    <lineage>
        <taxon>Eukaryota</taxon>
        <taxon>Sar</taxon>
        <taxon>Stramenopiles</taxon>
        <taxon>Oomycota</taxon>
        <taxon>Peronosporomycetes</taxon>
        <taxon>Peronosporales</taxon>
        <taxon>Peronosporaceae</taxon>
        <taxon>Plasmopara</taxon>
    </lineage>
</organism>
<dbReference type="RefSeq" id="XP_024574206.1">
    <property type="nucleotide sequence ID" value="XM_024723206.1"/>
</dbReference>
<keyword evidence="2" id="KW-1185">Reference proteome</keyword>
<evidence type="ECO:0000313" key="1">
    <source>
        <dbReference type="EMBL" id="CEG37837.1"/>
    </source>
</evidence>
<name>A0A0P1ABM0_PLAHL</name>
<evidence type="ECO:0000313" key="2">
    <source>
        <dbReference type="Proteomes" id="UP000054928"/>
    </source>
</evidence>
<reference evidence="2" key="1">
    <citation type="submission" date="2014-09" db="EMBL/GenBank/DDBJ databases">
        <authorList>
            <person name="Sharma Rahul"/>
            <person name="Thines Marco"/>
        </authorList>
    </citation>
    <scope>NUCLEOTIDE SEQUENCE [LARGE SCALE GENOMIC DNA]</scope>
</reference>
<dbReference type="Proteomes" id="UP000054928">
    <property type="component" value="Unassembled WGS sequence"/>
</dbReference>
<sequence length="51" mass="6103">MPRSVLRQISHAFRQFYNNRQNNNYILKHNYFSDRNVSDISTKSDDDVAIL</sequence>
<accession>A0A0P1ABM0</accession>
<proteinExistence type="predicted"/>
<dbReference type="EMBL" id="CCYD01000291">
    <property type="protein sequence ID" value="CEG37837.1"/>
    <property type="molecule type" value="Genomic_DNA"/>
</dbReference>
<protein>
    <submittedName>
        <fullName evidence="1">Uncharacterized protein</fullName>
    </submittedName>
</protein>
<dbReference type="AlphaFoldDB" id="A0A0P1ABM0"/>
<dbReference type="GeneID" id="36400945"/>